<protein>
    <submittedName>
        <fullName evidence="6">Metallophosphoesterase</fullName>
    </submittedName>
</protein>
<keyword evidence="7" id="KW-1185">Reference proteome</keyword>
<dbReference type="SUPFAM" id="SSF56300">
    <property type="entry name" value="Metallo-dependent phosphatases"/>
    <property type="match status" value="1"/>
</dbReference>
<feature type="domain" description="Calcineurin-like phosphoesterase" evidence="5">
    <location>
        <begin position="3"/>
        <end position="193"/>
    </location>
</feature>
<evidence type="ECO:0000256" key="2">
    <source>
        <dbReference type="ARBA" id="ARBA00022801"/>
    </source>
</evidence>
<evidence type="ECO:0000259" key="5">
    <source>
        <dbReference type="Pfam" id="PF00149"/>
    </source>
</evidence>
<accession>D8K5A6</accession>
<dbReference type="OrthoDB" id="9811542at2"/>
<dbReference type="KEGG" id="nwa:Nwat_1149"/>
<keyword evidence="3" id="KW-0408">Iron</keyword>
<dbReference type="GO" id="GO:0016787">
    <property type="term" value="F:hydrolase activity"/>
    <property type="evidence" value="ECO:0007669"/>
    <property type="project" value="UniProtKB-KW"/>
</dbReference>
<evidence type="ECO:0000313" key="6">
    <source>
        <dbReference type="EMBL" id="ADJ28083.1"/>
    </source>
</evidence>
<dbReference type="GO" id="GO:0046872">
    <property type="term" value="F:metal ion binding"/>
    <property type="evidence" value="ECO:0007669"/>
    <property type="project" value="UniProtKB-KW"/>
</dbReference>
<evidence type="ECO:0000256" key="4">
    <source>
        <dbReference type="ARBA" id="ARBA00025742"/>
    </source>
</evidence>
<gene>
    <name evidence="6" type="ordered locus">Nwat_1149</name>
</gene>
<evidence type="ECO:0000313" key="7">
    <source>
        <dbReference type="Proteomes" id="UP000000393"/>
    </source>
</evidence>
<dbReference type="Pfam" id="PF00149">
    <property type="entry name" value="Metallophos"/>
    <property type="match status" value="1"/>
</dbReference>
<dbReference type="eggNOG" id="COG1409">
    <property type="taxonomic scope" value="Bacteria"/>
</dbReference>
<proteinExistence type="inferred from homology"/>
<evidence type="ECO:0000256" key="3">
    <source>
        <dbReference type="ARBA" id="ARBA00023004"/>
    </source>
</evidence>
<dbReference type="Proteomes" id="UP000000393">
    <property type="component" value="Chromosome"/>
</dbReference>
<reference evidence="6 7" key="1">
    <citation type="submission" date="2010-06" db="EMBL/GenBank/DDBJ databases">
        <title>Complete sequence of chromosome of Nitrosococcus watsoni C-113.</title>
        <authorList>
            <consortium name="US DOE Joint Genome Institute"/>
            <person name="Lucas S."/>
            <person name="Copeland A."/>
            <person name="Lapidus A."/>
            <person name="Cheng J.-F."/>
            <person name="Bruce D."/>
            <person name="Goodwin L."/>
            <person name="Pitluck S."/>
            <person name="Malfatti S.A."/>
            <person name="Chain P.S.G."/>
            <person name="Land M."/>
            <person name="Hauser L."/>
            <person name="Kyrpides N."/>
            <person name="Ivanova N."/>
            <person name="Cambell M.A."/>
            <person name="Heidelberg J.F."/>
            <person name="Klotz M.G."/>
            <person name="Woyke T."/>
        </authorList>
    </citation>
    <scope>NUCLEOTIDE SEQUENCE [LARGE SCALE GENOMIC DNA]</scope>
    <source>
        <strain evidence="6 7">C-113</strain>
    </source>
</reference>
<evidence type="ECO:0000256" key="1">
    <source>
        <dbReference type="ARBA" id="ARBA00022723"/>
    </source>
</evidence>
<keyword evidence="1" id="KW-0479">Metal-binding</keyword>
<dbReference type="RefSeq" id="WP_013220183.1">
    <property type="nucleotide sequence ID" value="NC_014315.1"/>
</dbReference>
<dbReference type="Gene3D" id="3.60.21.10">
    <property type="match status" value="1"/>
</dbReference>
<name>D8K5A6_NITWC</name>
<dbReference type="InterPro" id="IPR004843">
    <property type="entry name" value="Calcineurin-like_PHP"/>
</dbReference>
<keyword evidence="2" id="KW-0378">Hydrolase</keyword>
<dbReference type="InterPro" id="IPR050884">
    <property type="entry name" value="CNP_phosphodiesterase-III"/>
</dbReference>
<organism evidence="6 7">
    <name type="scientific">Nitrosococcus watsoni (strain C-113)</name>
    <dbReference type="NCBI Taxonomy" id="105559"/>
    <lineage>
        <taxon>Bacteria</taxon>
        <taxon>Pseudomonadati</taxon>
        <taxon>Pseudomonadota</taxon>
        <taxon>Gammaproteobacteria</taxon>
        <taxon>Chromatiales</taxon>
        <taxon>Chromatiaceae</taxon>
        <taxon>Nitrosococcus</taxon>
    </lineage>
</organism>
<dbReference type="CDD" id="cd07400">
    <property type="entry name" value="MPP_1"/>
    <property type="match status" value="1"/>
</dbReference>
<dbReference type="STRING" id="105559.Nwat_1149"/>
<dbReference type="InterPro" id="IPR029052">
    <property type="entry name" value="Metallo-depent_PP-like"/>
</dbReference>
<dbReference type="HOGENOM" id="CLU_063034_0_0_6"/>
<comment type="similarity">
    <text evidence="4">Belongs to the cyclic nucleotide phosphodiesterase class-III family.</text>
</comment>
<dbReference type="PANTHER" id="PTHR42988">
    <property type="entry name" value="PHOSPHOHYDROLASE"/>
    <property type="match status" value="1"/>
</dbReference>
<sequence length="296" mass="33971">MLNLVHISDLHFGNPFLPEIGEALLHKINSLSPDLLVISGDITQRAKPEEFRAAKAYLDRMPPIPQLVVPGNHDIPLYRIFERLFQPYKLYCRYISESRNTVLRQNNAVIVGLDSTNPYFAFTNGRIRREQLDFCAEAFATASPETARIVVTHHHFAPAPDYKGGEIMPKAKRALDFFTGLKVDLILAGHLHRAYIGNSLDVYPGEDREHGIIIAQCGTSTSRRGRVREQEKNSFNRIEIMKDTIRIFHYMYFTDYKDFHPTAQHEFARLSQRNYLAESSLDKNNKEKLHTDSGKI</sequence>
<dbReference type="AlphaFoldDB" id="D8K5A6"/>
<dbReference type="PANTHER" id="PTHR42988:SF2">
    <property type="entry name" value="CYCLIC NUCLEOTIDE PHOSPHODIESTERASE CBUA0032-RELATED"/>
    <property type="match status" value="1"/>
</dbReference>
<dbReference type="EMBL" id="CP002086">
    <property type="protein sequence ID" value="ADJ28083.1"/>
    <property type="molecule type" value="Genomic_DNA"/>
</dbReference>